<sequence length="120" mass="13892">MACSVRKLMCRSLISRYYYSYQEPNTFDPSGITGMEDYKEGEMTLKSALALAIKVLNKTMDVSKLSAEKVEIATLTRENGKTVIRVLKQKEVEQLIKKHEEEEAKAEREKKEKEQKEKDK</sequence>
<name>A0A2K5EZD6_AOTNA</name>
<keyword evidence="3" id="KW-1185">Reference proteome</keyword>
<evidence type="ECO:0000256" key="1">
    <source>
        <dbReference type="SAM" id="MobiDB-lite"/>
    </source>
</evidence>
<dbReference type="Proteomes" id="UP000233020">
    <property type="component" value="Unplaced"/>
</dbReference>
<evidence type="ECO:0000313" key="3">
    <source>
        <dbReference type="Proteomes" id="UP000233020"/>
    </source>
</evidence>
<dbReference type="Gene3D" id="3.60.20.10">
    <property type="entry name" value="Glutamine Phosphoribosylpyrophosphate, subunit 1, domain 1"/>
    <property type="match status" value="1"/>
</dbReference>
<dbReference type="AlphaFoldDB" id="A0A2K5EZD6"/>
<proteinExistence type="predicted"/>
<accession>A0A2K5EZD6</accession>
<protein>
    <submittedName>
        <fullName evidence="2">Proteasome 20S subunit alpha 4</fullName>
    </submittedName>
</protein>
<feature type="region of interest" description="Disordered" evidence="1">
    <location>
        <begin position="99"/>
        <end position="120"/>
    </location>
</feature>
<dbReference type="InterPro" id="IPR029055">
    <property type="entry name" value="Ntn_hydrolases_N"/>
</dbReference>
<dbReference type="Ensembl" id="ENSANAT00000056645.1">
    <property type="protein sequence ID" value="ENSANAP00000038553.1"/>
    <property type="gene ID" value="ENSANAG00000036709.1"/>
</dbReference>
<organism evidence="2 3">
    <name type="scientific">Aotus nancymaae</name>
    <name type="common">Ma's night monkey</name>
    <dbReference type="NCBI Taxonomy" id="37293"/>
    <lineage>
        <taxon>Eukaryota</taxon>
        <taxon>Metazoa</taxon>
        <taxon>Chordata</taxon>
        <taxon>Craniata</taxon>
        <taxon>Vertebrata</taxon>
        <taxon>Euteleostomi</taxon>
        <taxon>Mammalia</taxon>
        <taxon>Eutheria</taxon>
        <taxon>Euarchontoglires</taxon>
        <taxon>Primates</taxon>
        <taxon>Haplorrhini</taxon>
        <taxon>Platyrrhini</taxon>
        <taxon>Aotidae</taxon>
        <taxon>Aotus</taxon>
    </lineage>
</organism>
<dbReference type="GeneTree" id="ENSGT00550000074827"/>
<reference evidence="2" key="1">
    <citation type="submission" date="2025-08" db="UniProtKB">
        <authorList>
            <consortium name="Ensembl"/>
        </authorList>
    </citation>
    <scope>IDENTIFICATION</scope>
</reference>
<reference evidence="2" key="2">
    <citation type="submission" date="2025-09" db="UniProtKB">
        <authorList>
            <consortium name="Ensembl"/>
        </authorList>
    </citation>
    <scope>IDENTIFICATION</scope>
</reference>
<dbReference type="SUPFAM" id="SSF56235">
    <property type="entry name" value="N-terminal nucleophile aminohydrolases (Ntn hydrolases)"/>
    <property type="match status" value="1"/>
</dbReference>
<evidence type="ECO:0000313" key="2">
    <source>
        <dbReference type="Ensembl" id="ENSANAP00000038553.1"/>
    </source>
</evidence>